<protein>
    <submittedName>
        <fullName evidence="1">Uncharacterized protein</fullName>
    </submittedName>
</protein>
<evidence type="ECO:0000313" key="1">
    <source>
        <dbReference type="EMBL" id="KAL3810246.1"/>
    </source>
</evidence>
<comment type="caution">
    <text evidence="1">The sequence shown here is derived from an EMBL/GenBank/DDBJ whole genome shotgun (WGS) entry which is preliminary data.</text>
</comment>
<dbReference type="AlphaFoldDB" id="A0ABD3RFB1"/>
<keyword evidence="2" id="KW-1185">Reference proteome</keyword>
<dbReference type="EMBL" id="JALLPB020000343">
    <property type="protein sequence ID" value="KAL3810246.1"/>
    <property type="molecule type" value="Genomic_DNA"/>
</dbReference>
<gene>
    <name evidence="1" type="ORF">ACHAXA_008736</name>
</gene>
<accession>A0ABD3RFB1</accession>
<organism evidence="1 2">
    <name type="scientific">Cyclostephanos tholiformis</name>
    <dbReference type="NCBI Taxonomy" id="382380"/>
    <lineage>
        <taxon>Eukaryota</taxon>
        <taxon>Sar</taxon>
        <taxon>Stramenopiles</taxon>
        <taxon>Ochrophyta</taxon>
        <taxon>Bacillariophyta</taxon>
        <taxon>Coscinodiscophyceae</taxon>
        <taxon>Thalassiosirophycidae</taxon>
        <taxon>Stephanodiscales</taxon>
        <taxon>Stephanodiscaceae</taxon>
        <taxon>Cyclostephanos</taxon>
    </lineage>
</organism>
<evidence type="ECO:0000313" key="2">
    <source>
        <dbReference type="Proteomes" id="UP001530377"/>
    </source>
</evidence>
<sequence length="57" mass="5874">MPASAVSECGEADGTAAAAVAAPSRSDALMTMGMILLLLRVHDDGGGRRPCLSMERR</sequence>
<dbReference type="Proteomes" id="UP001530377">
    <property type="component" value="Unassembled WGS sequence"/>
</dbReference>
<proteinExistence type="predicted"/>
<reference evidence="1 2" key="1">
    <citation type="submission" date="2024-10" db="EMBL/GenBank/DDBJ databases">
        <title>Updated reference genomes for cyclostephanoid diatoms.</title>
        <authorList>
            <person name="Roberts W.R."/>
            <person name="Alverson A.J."/>
        </authorList>
    </citation>
    <scope>NUCLEOTIDE SEQUENCE [LARGE SCALE GENOMIC DNA]</scope>
    <source>
        <strain evidence="1 2">AJA228-03</strain>
    </source>
</reference>
<name>A0ABD3RFB1_9STRA</name>